<reference evidence="1" key="2">
    <citation type="journal article" date="2014" name="BMC Genomics">
        <title>A genomic perspective to assessing quality of mass-reared SIT flies used in Mediterranean fruit fly (Ceratitis capitata) eradication in California.</title>
        <authorList>
            <person name="Calla B."/>
            <person name="Hall B."/>
            <person name="Hou S."/>
            <person name="Geib S.M."/>
        </authorList>
    </citation>
    <scope>NUCLEOTIDE SEQUENCE</scope>
</reference>
<dbReference type="EMBL" id="GAMC01003945">
    <property type="protein sequence ID" value="JAC02611.1"/>
    <property type="molecule type" value="mRNA"/>
</dbReference>
<organism evidence="1">
    <name type="scientific">Ceratitis capitata</name>
    <name type="common">Mediterranean fruit fly</name>
    <name type="synonym">Tephritis capitata</name>
    <dbReference type="NCBI Taxonomy" id="7213"/>
    <lineage>
        <taxon>Eukaryota</taxon>
        <taxon>Metazoa</taxon>
        <taxon>Ecdysozoa</taxon>
        <taxon>Arthropoda</taxon>
        <taxon>Hexapoda</taxon>
        <taxon>Insecta</taxon>
        <taxon>Pterygota</taxon>
        <taxon>Neoptera</taxon>
        <taxon>Endopterygota</taxon>
        <taxon>Diptera</taxon>
        <taxon>Brachycera</taxon>
        <taxon>Muscomorpha</taxon>
        <taxon>Tephritoidea</taxon>
        <taxon>Tephritidae</taxon>
        <taxon>Ceratitis</taxon>
        <taxon>Ceratitis</taxon>
    </lineage>
</organism>
<accession>W8BNF6</accession>
<dbReference type="EMBL" id="GAMC01003942">
    <property type="protein sequence ID" value="JAC02614.1"/>
    <property type="molecule type" value="mRNA"/>
</dbReference>
<gene>
    <name evidence="1" type="primary">CF070</name>
</gene>
<proteinExistence type="evidence at transcript level"/>
<dbReference type="PANTHER" id="PTHR31701:SF2">
    <property type="entry name" value="ENDOPLASMIC RETICULUM MEMBRANE-ASSOCIATED RNA DEGRADATION PROTEIN"/>
    <property type="match status" value="1"/>
</dbReference>
<name>W8BNF6_CERCA</name>
<sequence length="381" mass="44693">MIERPKVKDFKTSCMQVSKQLPLSTEWYDESRCAEQVKDADYLNDDYKEYWYRILQYYKSKEFWKLIMLIIPQIELILRLIYARANDFDVSAKLNEYYIIMDSIFESQVNDAESRRQNSILCSAVKNEDILKCVYDLFIAPKGPRLRDKISHGEVDIAAINNVELCDLLLFLSMGLLRYNFPFPKYESVFHLNSLTKSALCTAKQTLGKLVEKHLPEKYANMLQALSGNKMHNSIHIFNRSTKEPEFILLVFKNSNLVETTCVNYEHSIETRLELLANRELHSKRRRTLERMIATLPGICKALSEILSCLLCIFTKLQNDDLIYDQKEACSSLLRFLKHTLKLNENFVKYSDLSSNEWIKAVELCKKFTDVKSLHYPEQYF</sequence>
<keyword evidence="1" id="KW-0812">Transmembrane</keyword>
<dbReference type="OrthoDB" id="49386at2759"/>
<dbReference type="InterPro" id="IPR039635">
    <property type="entry name" value="ERMARD"/>
</dbReference>
<protein>
    <submittedName>
        <fullName evidence="1">Transmembrane protein C6orf70</fullName>
    </submittedName>
</protein>
<reference evidence="1" key="1">
    <citation type="submission" date="2013-07" db="EMBL/GenBank/DDBJ databases">
        <authorList>
            <person name="Geib S."/>
        </authorList>
    </citation>
    <scope>NUCLEOTIDE SEQUENCE</scope>
</reference>
<evidence type="ECO:0000313" key="1">
    <source>
        <dbReference type="EMBL" id="JAC02611.1"/>
    </source>
</evidence>
<dbReference type="PANTHER" id="PTHR31701">
    <property type="entry name" value="ENDOPLASMIC RETICULUM MEMBRANE-ASSOCIATED RNA DEGRADATION PROTEIN"/>
    <property type="match status" value="1"/>
</dbReference>
<dbReference type="EMBL" id="GAMC01003947">
    <property type="protein sequence ID" value="JAC02609.1"/>
    <property type="molecule type" value="mRNA"/>
</dbReference>
<keyword evidence="1" id="KW-0472">Membrane</keyword>
<dbReference type="AlphaFoldDB" id="W8BNF6"/>
<dbReference type="EMBL" id="GAMC01003941">
    <property type="protein sequence ID" value="JAC02615.1"/>
    <property type="molecule type" value="mRNA"/>
</dbReference>